<name>A0A9Q3YSH8_9FLAO</name>
<keyword evidence="2" id="KW-0800">Toxin</keyword>
<dbReference type="InterPro" id="IPR036716">
    <property type="entry name" value="Pest_crys_N_sf"/>
</dbReference>
<keyword evidence="8" id="KW-1185">Reference proteome</keyword>
<evidence type="ECO:0000313" key="7">
    <source>
        <dbReference type="EMBL" id="MCC9033832.1"/>
    </source>
</evidence>
<feature type="compositionally biased region" description="Basic and acidic residues" evidence="5">
    <location>
        <begin position="414"/>
        <end position="423"/>
    </location>
</feature>
<evidence type="ECO:0000313" key="9">
    <source>
        <dbReference type="Proteomes" id="UP001107960"/>
    </source>
</evidence>
<dbReference type="EMBL" id="JAJJML010000001">
    <property type="protein sequence ID" value="MCC9033832.1"/>
    <property type="molecule type" value="Genomic_DNA"/>
</dbReference>
<dbReference type="SUPFAM" id="SSF56849">
    <property type="entry name" value="delta-Endotoxin (insectocide), N-terminal domain"/>
    <property type="match status" value="1"/>
</dbReference>
<protein>
    <submittedName>
        <fullName evidence="7">Uncharacterized protein</fullName>
    </submittedName>
</protein>
<evidence type="ECO:0000256" key="5">
    <source>
        <dbReference type="SAM" id="MobiDB-lite"/>
    </source>
</evidence>
<comment type="caution">
    <text evidence="7">The sequence shown here is derived from an EMBL/GenBank/DDBJ whole genome shotgun (WGS) entry which is preliminary data.</text>
</comment>
<dbReference type="GO" id="GO:0030435">
    <property type="term" value="P:sporulation resulting in formation of a cellular spore"/>
    <property type="evidence" value="ECO:0007669"/>
    <property type="project" value="UniProtKB-KW"/>
</dbReference>
<feature type="region of interest" description="Disordered" evidence="5">
    <location>
        <begin position="403"/>
        <end position="423"/>
    </location>
</feature>
<evidence type="ECO:0000256" key="2">
    <source>
        <dbReference type="ARBA" id="ARBA00022656"/>
    </source>
</evidence>
<keyword evidence="4" id="KW-0843">Virulence</keyword>
<sequence length="472" mass="55840">MLKPIIRVDKDEHLNQQQIEKIKKFYNNRKTILKSFNLNGAPIKKSQTYLFDGTVFFYLIEEDVFKKNEIVKKLIEKKKKCAIKEIDVFMPLESEETLVYDKLVFLKANYKTYKKGDVFLIRKTNLSEVFYFFGNENLMQNYDVHSYNIPGFKEESCLISSESSVSNKNNNPLGNITKKIVSNLLDKLTGGLVDIFIDAIFPTTLPDLLDETYRKIAQLVGDKINELNLNEIKFKCETLMSYLKYDYSVRKEKLINIVDSEKKQNLKRELYDELKVRHRIIREELLPTLKAQNVDDKDIFKFAPALYTIILLMSLQAHIEQELIFTDPNVIEESQSAYIEVSRNLLRENIDYINIIYDKLLNFRKEQVIKLEEQDHEFCDPDYPWNCYYDTYATFQDKFSDYHGRRHQTNPEGKNGEKRKSAEELRDQEYTEYINKIADSKNFISEISFPKDTLIKLEEYKNKLNSLIKKKL</sequence>
<evidence type="ECO:0000256" key="3">
    <source>
        <dbReference type="ARBA" id="ARBA00022969"/>
    </source>
</evidence>
<reference evidence="7" key="1">
    <citation type="submission" date="2021-11" db="EMBL/GenBank/DDBJ databases">
        <title>Description of novel Chryseobacterium species.</title>
        <authorList>
            <person name="Saticioglu I.B."/>
            <person name="Ay H."/>
            <person name="Altun S."/>
            <person name="Duman M."/>
        </authorList>
    </citation>
    <scope>NUCLEOTIDE SEQUENCE</scope>
    <source>
        <strain evidence="7">C-39</strain>
    </source>
</reference>
<organism evidence="7 9">
    <name type="scientific">Chryseobacterium muglaense</name>
    <dbReference type="NCBI Taxonomy" id="2893752"/>
    <lineage>
        <taxon>Bacteria</taxon>
        <taxon>Pseudomonadati</taxon>
        <taxon>Bacteroidota</taxon>
        <taxon>Flavobacteriia</taxon>
        <taxon>Flavobacteriales</taxon>
        <taxon>Weeksellaceae</taxon>
        <taxon>Chryseobacterium group</taxon>
        <taxon>Chryseobacterium</taxon>
    </lineage>
</organism>
<dbReference type="Proteomes" id="UP001107960">
    <property type="component" value="Unassembled WGS sequence"/>
</dbReference>
<gene>
    <name evidence="6" type="ORF">IEW27_16635</name>
    <name evidence="7" type="ORF">LNP80_06090</name>
</gene>
<evidence type="ECO:0000256" key="1">
    <source>
        <dbReference type="ARBA" id="ARBA00007819"/>
    </source>
</evidence>
<dbReference type="Proteomes" id="UP000603715">
    <property type="component" value="Unassembled WGS sequence"/>
</dbReference>
<accession>A0A9Q3YSH8</accession>
<proteinExistence type="inferred from homology"/>
<reference evidence="8" key="2">
    <citation type="submission" date="2023-07" db="EMBL/GenBank/DDBJ databases">
        <title>Description of novel Chryseobacterium sp. strain C-2.</title>
        <authorList>
            <person name="Saticioglu I.B."/>
        </authorList>
    </citation>
    <scope>NUCLEOTIDE SEQUENCE [LARGE SCALE GENOMIC DNA]</scope>
    <source>
        <strain evidence="8">C-2</strain>
    </source>
</reference>
<keyword evidence="3" id="KW-0749">Sporulation</keyword>
<evidence type="ECO:0000313" key="8">
    <source>
        <dbReference type="Proteomes" id="UP000603715"/>
    </source>
</evidence>
<dbReference type="AlphaFoldDB" id="A0A9Q3YSH8"/>
<dbReference type="EMBL" id="JACXXP010000026">
    <property type="protein sequence ID" value="MBD3906213.1"/>
    <property type="molecule type" value="Genomic_DNA"/>
</dbReference>
<evidence type="ECO:0000313" key="6">
    <source>
        <dbReference type="EMBL" id="MBD3906213.1"/>
    </source>
</evidence>
<reference evidence="6" key="3">
    <citation type="submission" date="2024-05" db="EMBL/GenBank/DDBJ databases">
        <title>Description of novel Chryseobacterium sp. strain C-2.</title>
        <authorList>
            <person name="Saticioglu I.B."/>
        </authorList>
    </citation>
    <scope>NUCLEOTIDE SEQUENCE</scope>
    <source>
        <strain evidence="6">C-2</strain>
    </source>
</reference>
<dbReference type="GO" id="GO:0090729">
    <property type="term" value="F:toxin activity"/>
    <property type="evidence" value="ECO:0007669"/>
    <property type="project" value="UniProtKB-KW"/>
</dbReference>
<comment type="similarity">
    <text evidence="1">Belongs to the delta endotoxin family.</text>
</comment>
<dbReference type="RefSeq" id="WP_191180632.1">
    <property type="nucleotide sequence ID" value="NZ_JACXXP010000026.1"/>
</dbReference>
<evidence type="ECO:0000256" key="4">
    <source>
        <dbReference type="ARBA" id="ARBA00023026"/>
    </source>
</evidence>